<dbReference type="RefSeq" id="WP_113944226.1">
    <property type="nucleotide sequence ID" value="NZ_JBHEEG010000004.1"/>
</dbReference>
<dbReference type="InterPro" id="IPR039422">
    <property type="entry name" value="MarR/SlyA-like"/>
</dbReference>
<keyword evidence="1" id="KW-0805">Transcription regulation</keyword>
<dbReference type="Pfam" id="PF12802">
    <property type="entry name" value="MarR_2"/>
    <property type="match status" value="1"/>
</dbReference>
<dbReference type="GO" id="GO:0006950">
    <property type="term" value="P:response to stress"/>
    <property type="evidence" value="ECO:0007669"/>
    <property type="project" value="TreeGrafter"/>
</dbReference>
<evidence type="ECO:0000259" key="4">
    <source>
        <dbReference type="PROSITE" id="PS50995"/>
    </source>
</evidence>
<dbReference type="EMBL" id="QNRH01000003">
    <property type="protein sequence ID" value="RBO95700.1"/>
    <property type="molecule type" value="Genomic_DNA"/>
</dbReference>
<dbReference type="PANTHER" id="PTHR33164">
    <property type="entry name" value="TRANSCRIPTIONAL REGULATOR, MARR FAMILY"/>
    <property type="match status" value="1"/>
</dbReference>
<dbReference type="GO" id="GO:0003677">
    <property type="term" value="F:DNA binding"/>
    <property type="evidence" value="ECO:0007669"/>
    <property type="project" value="UniProtKB-KW"/>
</dbReference>
<feature type="domain" description="HTH marR-type" evidence="4">
    <location>
        <begin position="23"/>
        <end position="157"/>
    </location>
</feature>
<name>A0A366E011_9HYPH</name>
<evidence type="ECO:0000313" key="6">
    <source>
        <dbReference type="Proteomes" id="UP000252893"/>
    </source>
</evidence>
<dbReference type="SUPFAM" id="SSF46785">
    <property type="entry name" value="Winged helix' DNA-binding domain"/>
    <property type="match status" value="1"/>
</dbReference>
<dbReference type="PROSITE" id="PS50995">
    <property type="entry name" value="HTH_MARR_2"/>
    <property type="match status" value="1"/>
</dbReference>
<dbReference type="InterPro" id="IPR023187">
    <property type="entry name" value="Tscrpt_reg_MarR-type_CS"/>
</dbReference>
<dbReference type="Proteomes" id="UP000252893">
    <property type="component" value="Unassembled WGS sequence"/>
</dbReference>
<dbReference type="GO" id="GO:0003700">
    <property type="term" value="F:DNA-binding transcription factor activity"/>
    <property type="evidence" value="ECO:0007669"/>
    <property type="project" value="InterPro"/>
</dbReference>
<dbReference type="InterPro" id="IPR036388">
    <property type="entry name" value="WH-like_DNA-bd_sf"/>
</dbReference>
<evidence type="ECO:0000256" key="3">
    <source>
        <dbReference type="ARBA" id="ARBA00023163"/>
    </source>
</evidence>
<accession>A0A366E011</accession>
<protein>
    <submittedName>
        <fullName evidence="5">MarR family transcriptional regulator</fullName>
    </submittedName>
</protein>
<evidence type="ECO:0000256" key="1">
    <source>
        <dbReference type="ARBA" id="ARBA00023015"/>
    </source>
</evidence>
<keyword evidence="3" id="KW-0804">Transcription</keyword>
<evidence type="ECO:0000313" key="5">
    <source>
        <dbReference type="EMBL" id="RBO95700.1"/>
    </source>
</evidence>
<dbReference type="PROSITE" id="PS01117">
    <property type="entry name" value="HTH_MARR_1"/>
    <property type="match status" value="1"/>
</dbReference>
<reference evidence="5 6" key="1">
    <citation type="submission" date="2018-06" db="EMBL/GenBank/DDBJ databases">
        <title>Genomic Encyclopedia of Type Strains, Phase IV (KMG-IV): sequencing the most valuable type-strain genomes for metagenomic binning, comparative biology and taxonomic classification.</title>
        <authorList>
            <person name="Goeker M."/>
        </authorList>
    </citation>
    <scope>NUCLEOTIDE SEQUENCE [LARGE SCALE GENOMIC DNA]</scope>
    <source>
        <strain evidence="5 6">DSM 25619</strain>
    </source>
</reference>
<proteinExistence type="predicted"/>
<dbReference type="PRINTS" id="PR00598">
    <property type="entry name" value="HTHMARR"/>
</dbReference>
<evidence type="ECO:0000256" key="2">
    <source>
        <dbReference type="ARBA" id="ARBA00023125"/>
    </source>
</evidence>
<dbReference type="Gene3D" id="1.10.10.10">
    <property type="entry name" value="Winged helix-like DNA-binding domain superfamily/Winged helix DNA-binding domain"/>
    <property type="match status" value="1"/>
</dbReference>
<comment type="caution">
    <text evidence="5">The sequence shown here is derived from an EMBL/GenBank/DDBJ whole genome shotgun (WGS) entry which is preliminary data.</text>
</comment>
<keyword evidence="2" id="KW-0238">DNA-binding</keyword>
<organism evidence="5 6">
    <name type="scientific">Pseudochrobactrum asaccharolyticum</name>
    <dbReference type="NCBI Taxonomy" id="354351"/>
    <lineage>
        <taxon>Bacteria</taxon>
        <taxon>Pseudomonadati</taxon>
        <taxon>Pseudomonadota</taxon>
        <taxon>Alphaproteobacteria</taxon>
        <taxon>Hyphomicrobiales</taxon>
        <taxon>Brucellaceae</taxon>
        <taxon>Pseudochrobactrum</taxon>
    </lineage>
</organism>
<dbReference type="SMART" id="SM00347">
    <property type="entry name" value="HTH_MARR"/>
    <property type="match status" value="1"/>
</dbReference>
<dbReference type="OrthoDB" id="511972at2"/>
<gene>
    <name evidence="5" type="ORF">DFR47_103264</name>
</gene>
<dbReference type="InterPro" id="IPR000835">
    <property type="entry name" value="HTH_MarR-typ"/>
</dbReference>
<sequence length="169" mass="18874">MKKAEGQLAEQSSDIGTVPSKQSLRAWLKLLKSTKHVEAVIREKLRTEFDTTLPRFDVMAALYRFENGLKMTELSAALRVSNGNVTGIVERLVTDGLVLRVPVENDKRAMLVCLTKKGREEFAALAAAHERWISEIFSVLSPQQSAELVTVIDTIEHALALQNEHDHLP</sequence>
<dbReference type="AlphaFoldDB" id="A0A366E011"/>
<dbReference type="InterPro" id="IPR036390">
    <property type="entry name" value="WH_DNA-bd_sf"/>
</dbReference>
<keyword evidence="6" id="KW-1185">Reference proteome</keyword>
<dbReference type="PANTHER" id="PTHR33164:SF43">
    <property type="entry name" value="HTH-TYPE TRANSCRIPTIONAL REPRESSOR YETL"/>
    <property type="match status" value="1"/>
</dbReference>